<protein>
    <submittedName>
        <fullName evidence="2">Potassium-transporting ATPase subunit F</fullName>
    </submittedName>
</protein>
<keyword evidence="1" id="KW-0812">Transmembrane</keyword>
<proteinExistence type="predicted"/>
<reference evidence="2 3" key="1">
    <citation type="submission" date="2019-01" db="EMBL/GenBank/DDBJ databases">
        <title>Ktedonosporobacter rubrisoli SCAWS-G2.</title>
        <authorList>
            <person name="Huang Y."/>
            <person name="Yan B."/>
        </authorList>
    </citation>
    <scope>NUCLEOTIDE SEQUENCE [LARGE SCALE GENOMIC DNA]</scope>
    <source>
        <strain evidence="2 3">SCAWS-G2</strain>
    </source>
</reference>
<accession>A0A4P6JQY8</accession>
<dbReference type="AlphaFoldDB" id="A0A4P6JQY8"/>
<dbReference type="KEGG" id="kbs:EPA93_18410"/>
<dbReference type="Pfam" id="PF09604">
    <property type="entry name" value="Potass_KdpF"/>
    <property type="match status" value="1"/>
</dbReference>
<evidence type="ECO:0000313" key="2">
    <source>
        <dbReference type="EMBL" id="QBD77857.1"/>
    </source>
</evidence>
<keyword evidence="3" id="KW-1185">Reference proteome</keyword>
<evidence type="ECO:0000256" key="1">
    <source>
        <dbReference type="SAM" id="Phobius"/>
    </source>
</evidence>
<organism evidence="2 3">
    <name type="scientific">Ktedonosporobacter rubrisoli</name>
    <dbReference type="NCBI Taxonomy" id="2509675"/>
    <lineage>
        <taxon>Bacteria</taxon>
        <taxon>Bacillati</taxon>
        <taxon>Chloroflexota</taxon>
        <taxon>Ktedonobacteria</taxon>
        <taxon>Ktedonobacterales</taxon>
        <taxon>Ktedonosporobacteraceae</taxon>
        <taxon>Ktedonosporobacter</taxon>
    </lineage>
</organism>
<dbReference type="Proteomes" id="UP000290365">
    <property type="component" value="Chromosome"/>
</dbReference>
<gene>
    <name evidence="2" type="ORF">EPA93_18410</name>
</gene>
<sequence length="31" mass="3449">MNTPLEYILVGIVALAIIIYLVFALLAPEKF</sequence>
<dbReference type="GO" id="GO:0005886">
    <property type="term" value="C:plasma membrane"/>
    <property type="evidence" value="ECO:0007669"/>
    <property type="project" value="InterPro"/>
</dbReference>
<dbReference type="InterPro" id="IPR011726">
    <property type="entry name" value="KdpF"/>
</dbReference>
<name>A0A4P6JQY8_KTERU</name>
<dbReference type="RefSeq" id="WP_129888910.1">
    <property type="nucleotide sequence ID" value="NZ_CP035758.1"/>
</dbReference>
<dbReference type="GO" id="GO:0008556">
    <property type="term" value="F:P-type potassium transmembrane transporter activity"/>
    <property type="evidence" value="ECO:0007669"/>
    <property type="project" value="InterPro"/>
</dbReference>
<evidence type="ECO:0000313" key="3">
    <source>
        <dbReference type="Proteomes" id="UP000290365"/>
    </source>
</evidence>
<dbReference type="EMBL" id="CP035758">
    <property type="protein sequence ID" value="QBD77857.1"/>
    <property type="molecule type" value="Genomic_DNA"/>
</dbReference>
<keyword evidence="1" id="KW-0472">Membrane</keyword>
<feature type="transmembrane region" description="Helical" evidence="1">
    <location>
        <begin position="6"/>
        <end position="27"/>
    </location>
</feature>
<keyword evidence="1" id="KW-1133">Transmembrane helix</keyword>